<keyword evidence="3" id="KW-0479">Metal-binding</keyword>
<feature type="binding site" evidence="3">
    <location>
        <position position="312"/>
    </location>
    <ligand>
        <name>Zn(2+)</name>
        <dbReference type="ChEBI" id="CHEBI:29105"/>
    </ligand>
</feature>
<dbReference type="PANTHER" id="PTHR11103">
    <property type="entry name" value="SLR1189 PROTEIN"/>
    <property type="match status" value="1"/>
</dbReference>
<dbReference type="InterPro" id="IPR036589">
    <property type="entry name" value="HCY_dom_sf"/>
</dbReference>
<dbReference type="Gene3D" id="3.20.20.330">
    <property type="entry name" value="Homocysteine-binding-like domain"/>
    <property type="match status" value="1"/>
</dbReference>
<gene>
    <name evidence="5" type="ORF">N803_00815</name>
</gene>
<proteinExistence type="predicted"/>
<dbReference type="GO" id="GO:0008168">
    <property type="term" value="F:methyltransferase activity"/>
    <property type="evidence" value="ECO:0007669"/>
    <property type="project" value="UniProtKB-UniRule"/>
</dbReference>
<dbReference type="Proteomes" id="UP000030011">
    <property type="component" value="Unassembled WGS sequence"/>
</dbReference>
<dbReference type="GO" id="GO:0046872">
    <property type="term" value="F:metal ion binding"/>
    <property type="evidence" value="ECO:0007669"/>
    <property type="project" value="UniProtKB-KW"/>
</dbReference>
<keyword evidence="6" id="KW-1185">Reference proteome</keyword>
<evidence type="ECO:0000313" key="6">
    <source>
        <dbReference type="Proteomes" id="UP000030011"/>
    </source>
</evidence>
<name>A0A0A0JTU9_9MICO</name>
<dbReference type="SUPFAM" id="SSF82282">
    <property type="entry name" value="Homocysteine S-methyltransferase"/>
    <property type="match status" value="1"/>
</dbReference>
<dbReference type="STRING" id="1385521.N803_00815"/>
<evidence type="ECO:0000256" key="2">
    <source>
        <dbReference type="ARBA" id="ARBA00022679"/>
    </source>
</evidence>
<dbReference type="PANTHER" id="PTHR11103:SF18">
    <property type="entry name" value="SLR1189 PROTEIN"/>
    <property type="match status" value="1"/>
</dbReference>
<evidence type="ECO:0000256" key="3">
    <source>
        <dbReference type="PROSITE-ProRule" id="PRU00333"/>
    </source>
</evidence>
<evidence type="ECO:0000313" key="5">
    <source>
        <dbReference type="EMBL" id="KGN39091.1"/>
    </source>
</evidence>
<feature type="domain" description="Hcy-binding" evidence="4">
    <location>
        <begin position="22"/>
        <end position="325"/>
    </location>
</feature>
<evidence type="ECO:0000259" key="4">
    <source>
        <dbReference type="PROSITE" id="PS50970"/>
    </source>
</evidence>
<evidence type="ECO:0000256" key="1">
    <source>
        <dbReference type="ARBA" id="ARBA00022603"/>
    </source>
</evidence>
<dbReference type="GO" id="GO:0032259">
    <property type="term" value="P:methylation"/>
    <property type="evidence" value="ECO:0007669"/>
    <property type="project" value="UniProtKB-KW"/>
</dbReference>
<dbReference type="EMBL" id="AVPK01000001">
    <property type="protein sequence ID" value="KGN39091.1"/>
    <property type="molecule type" value="Genomic_DNA"/>
</dbReference>
<feature type="binding site" evidence="3">
    <location>
        <position position="242"/>
    </location>
    <ligand>
        <name>Zn(2+)</name>
        <dbReference type="ChEBI" id="CHEBI:29105"/>
    </ligand>
</feature>
<dbReference type="eggNOG" id="COG2040">
    <property type="taxonomic scope" value="Bacteria"/>
</dbReference>
<comment type="cofactor">
    <cofactor evidence="3">
        <name>Zn(2+)</name>
        <dbReference type="ChEBI" id="CHEBI:29105"/>
    </cofactor>
</comment>
<keyword evidence="3" id="KW-0862">Zinc</keyword>
<keyword evidence="1 3" id="KW-0489">Methyltransferase</keyword>
<protein>
    <submittedName>
        <fullName evidence="5">Homocysteine methyltransferase</fullName>
    </submittedName>
</protein>
<dbReference type="InterPro" id="IPR003726">
    <property type="entry name" value="HCY_dom"/>
</dbReference>
<keyword evidence="2 3" id="KW-0808">Transferase</keyword>
<accession>A0A0A0JTU9</accession>
<dbReference type="PROSITE" id="PS50970">
    <property type="entry name" value="HCY"/>
    <property type="match status" value="1"/>
</dbReference>
<reference evidence="5 6" key="1">
    <citation type="submission" date="2013-08" db="EMBL/GenBank/DDBJ databases">
        <title>The genome sequence of Knoellia subterranea.</title>
        <authorList>
            <person name="Zhu W."/>
            <person name="Wang G."/>
        </authorList>
    </citation>
    <scope>NUCLEOTIDE SEQUENCE [LARGE SCALE GENOMIC DNA]</scope>
    <source>
        <strain evidence="5 6">KCTC 19937</strain>
    </source>
</reference>
<dbReference type="AlphaFoldDB" id="A0A0A0JTU9"/>
<comment type="caution">
    <text evidence="5">The sequence shown here is derived from an EMBL/GenBank/DDBJ whole genome shotgun (WGS) entry which is preliminary data.</text>
</comment>
<dbReference type="Pfam" id="PF02574">
    <property type="entry name" value="S-methyl_trans"/>
    <property type="match status" value="1"/>
</dbReference>
<sequence>MHSEPQQGGRSEMTDVDAVVRAPDSATEPSGPRWVTDGGLETDLIFHHGLDLPGFAAYPLLDSTDGRALLSAYYAGYARIADRAGANLLLETPTWRANPDWVTSLGGSRDDVRRINIDSAVHLAGLVEFLEPSGEVELSGTIGPRGDGYVAGERATANEFAEYHRMQIAAFAEGGLERITAYTLTTVPEAIGIVSAARNVGVRVGVAFTVETDGRLPDGTTLADAAEELWANAAPDGFLINCAHPSHIAEALRDDDSWAARVTGLRVNASRQSHAELDAAEELDEGDLDDLVTTHEQLAARLPRLDVVGGCCGTDARHVAALWGV</sequence>
<feature type="binding site" evidence="3">
    <location>
        <position position="311"/>
    </location>
    <ligand>
        <name>Zn(2+)</name>
        <dbReference type="ChEBI" id="CHEBI:29105"/>
    </ligand>
</feature>
<organism evidence="5 6">
    <name type="scientific">Knoellia subterranea KCTC 19937</name>
    <dbReference type="NCBI Taxonomy" id="1385521"/>
    <lineage>
        <taxon>Bacteria</taxon>
        <taxon>Bacillati</taxon>
        <taxon>Actinomycetota</taxon>
        <taxon>Actinomycetes</taxon>
        <taxon>Micrococcales</taxon>
        <taxon>Intrasporangiaceae</taxon>
        <taxon>Knoellia</taxon>
    </lineage>
</organism>